<dbReference type="Gene3D" id="3.40.50.11440">
    <property type="match status" value="1"/>
</dbReference>
<dbReference type="InterPro" id="IPR048520">
    <property type="entry name" value="LarA_C"/>
</dbReference>
<dbReference type="PANTHER" id="PTHR33171:SF17">
    <property type="entry name" value="LARA-LIKE N-TERMINAL DOMAIN-CONTAINING PROTEIN"/>
    <property type="match status" value="1"/>
</dbReference>
<reference evidence="3 4" key="1">
    <citation type="submission" date="2016-10" db="EMBL/GenBank/DDBJ databases">
        <authorList>
            <person name="de Groot N.N."/>
        </authorList>
    </citation>
    <scope>NUCLEOTIDE SEQUENCE [LARGE SCALE GENOMIC DNA]</scope>
    <source>
        <strain evidence="3 4">S137</strain>
    </source>
</reference>
<organism evidence="3 4">
    <name type="scientific">Selenomonas ruminantium</name>
    <dbReference type="NCBI Taxonomy" id="971"/>
    <lineage>
        <taxon>Bacteria</taxon>
        <taxon>Bacillati</taxon>
        <taxon>Bacillota</taxon>
        <taxon>Negativicutes</taxon>
        <taxon>Selenomonadales</taxon>
        <taxon>Selenomonadaceae</taxon>
        <taxon>Selenomonas</taxon>
    </lineage>
</organism>
<dbReference type="AlphaFoldDB" id="A0A1H0QJ87"/>
<name>A0A1H0QJ87_SELRU</name>
<dbReference type="Pfam" id="PF09861">
    <property type="entry name" value="Lar_N"/>
    <property type="match status" value="1"/>
</dbReference>
<feature type="domain" description="Lactate racemase C-terminal" evidence="2">
    <location>
        <begin position="271"/>
        <end position="422"/>
    </location>
</feature>
<evidence type="ECO:0000313" key="4">
    <source>
        <dbReference type="Proteomes" id="UP000182412"/>
    </source>
</evidence>
<dbReference type="Pfam" id="PF21113">
    <property type="entry name" value="LarA_C"/>
    <property type="match status" value="1"/>
</dbReference>
<dbReference type="OrthoDB" id="9770545at2"/>
<dbReference type="PANTHER" id="PTHR33171">
    <property type="entry name" value="LAR_N DOMAIN-CONTAINING PROTEIN"/>
    <property type="match status" value="1"/>
</dbReference>
<gene>
    <name evidence="3" type="ORF">SAMN05216366_10827</name>
</gene>
<dbReference type="InterPro" id="IPR047926">
    <property type="entry name" value="Ni_dep_LarA"/>
</dbReference>
<evidence type="ECO:0000259" key="2">
    <source>
        <dbReference type="Pfam" id="PF21113"/>
    </source>
</evidence>
<proteinExistence type="predicted"/>
<dbReference type="InterPro" id="IPR018657">
    <property type="entry name" value="LarA-like_N"/>
</dbReference>
<protein>
    <submittedName>
        <fullName evidence="3">Nickel-dependent lactate racemase</fullName>
    </submittedName>
</protein>
<sequence>MKFSLPYDKGVMTAEVEDKNVLAVLESKAASYKADKGQQELVEASLDNPIGSPHLEELVKGKKNITIISSDHTRPVPSHITMPILLRRIRSVEPDANISILIATGFHRPSTHEELVNKYGEEIVKNENIVMHVSTDDSSMVKIGTLPSGGACIVNRTAVEADLLIAEGFIESHFFAGFSGGRKAVLPGVASYKTIMANHCGEFINDHHARTGNLLDNPIHRDMVYAARTAGLKFILNVVLNEDKEIIGSFAGELERAHEKGCEFVADLAHVQKVQADITVSTNGGYPLDQNIYQAVKGMTAAEAANKEGGTIIMVAGCADGHGGEGFYHNLADAKTPQEFLDKAIATPRLETIPDQWTSQILARILAHHRVIMVSDLVQPNLITDMHMELAKSFDEALAKAYAYEGKDAKVAVIPDGLAVIVG</sequence>
<dbReference type="GO" id="GO:0050043">
    <property type="term" value="F:lactate racemase activity"/>
    <property type="evidence" value="ECO:0007669"/>
    <property type="project" value="InterPro"/>
</dbReference>
<feature type="domain" description="LarA-like N-terminal" evidence="1">
    <location>
        <begin position="7"/>
        <end position="212"/>
    </location>
</feature>
<dbReference type="Proteomes" id="UP000182412">
    <property type="component" value="Unassembled WGS sequence"/>
</dbReference>
<dbReference type="RefSeq" id="WP_074571848.1">
    <property type="nucleotide sequence ID" value="NZ_FNJQ01000008.1"/>
</dbReference>
<dbReference type="EMBL" id="FNJQ01000008">
    <property type="protein sequence ID" value="SDP17125.1"/>
    <property type="molecule type" value="Genomic_DNA"/>
</dbReference>
<evidence type="ECO:0000259" key="1">
    <source>
        <dbReference type="Pfam" id="PF09861"/>
    </source>
</evidence>
<accession>A0A1H0QJ87</accession>
<dbReference type="NCBIfam" id="NF033504">
    <property type="entry name" value="Ni_dep_LarA"/>
    <property type="match status" value="1"/>
</dbReference>
<dbReference type="InterPro" id="IPR043166">
    <property type="entry name" value="LarA-like_C"/>
</dbReference>
<dbReference type="Gene3D" id="3.90.226.30">
    <property type="match status" value="1"/>
</dbReference>
<evidence type="ECO:0000313" key="3">
    <source>
        <dbReference type="EMBL" id="SDP17125.1"/>
    </source>
</evidence>
<dbReference type="InterPro" id="IPR048068">
    <property type="entry name" value="LarA-like"/>
</dbReference>